<keyword evidence="1" id="KW-0732">Signal</keyword>
<organism evidence="2 3">
    <name type="scientific">Gemella sanguinis</name>
    <dbReference type="NCBI Taxonomy" id="84135"/>
    <lineage>
        <taxon>Bacteria</taxon>
        <taxon>Bacillati</taxon>
        <taxon>Bacillota</taxon>
        <taxon>Bacilli</taxon>
        <taxon>Bacillales</taxon>
        <taxon>Gemellaceae</taxon>
        <taxon>Gemella</taxon>
    </lineage>
</organism>
<gene>
    <name evidence="2" type="ORF">CJ218_01155</name>
</gene>
<evidence type="ECO:0000313" key="3">
    <source>
        <dbReference type="Proteomes" id="UP000235670"/>
    </source>
</evidence>
<sequence>MKKIFLKISAAILLSISLVGCGAKQSTENKQAEQKAEAVEGPGKDFDWNAKVAPVGKKRTYTEENSGKSFTADLTKLETAQSKLEEKRKSITDKKVQEALKVVDAFYVNQQNIDVVVKAGGFNNQKEMYKKLYDDYSKKLGVPDNETNFKFQDVNYNMKEYGAMYFKINSNAYGKAGAYDLEDYKVEGNTVYLSLKVPTVDTYQYVEQTSYKSKYSSFFASLVEITSTSDNKFERMYAKTIFYLGAVDFRGDGYVDLQGMDYLARAKQYLAIQVDDSGKVTIDNDNLSNLLRINMAASNEKNSAKFGAVEK</sequence>
<dbReference type="AlphaFoldDB" id="A0A2N6SH46"/>
<evidence type="ECO:0008006" key="4">
    <source>
        <dbReference type="Google" id="ProtNLM"/>
    </source>
</evidence>
<evidence type="ECO:0000256" key="1">
    <source>
        <dbReference type="SAM" id="SignalP"/>
    </source>
</evidence>
<name>A0A2N6SH46_9BACL</name>
<comment type="caution">
    <text evidence="2">The sequence shown here is derived from an EMBL/GenBank/DDBJ whole genome shotgun (WGS) entry which is preliminary data.</text>
</comment>
<dbReference type="STRING" id="84135.GCA_001052115_00030"/>
<reference evidence="2 3" key="1">
    <citation type="submission" date="2017-09" db="EMBL/GenBank/DDBJ databases">
        <title>Bacterial strain isolated from the female urinary microbiota.</title>
        <authorList>
            <person name="Thomas-White K."/>
            <person name="Kumar N."/>
            <person name="Forster S."/>
            <person name="Putonti C."/>
            <person name="Lawley T."/>
            <person name="Wolfe A.J."/>
        </authorList>
    </citation>
    <scope>NUCLEOTIDE SEQUENCE [LARGE SCALE GENOMIC DNA]</scope>
    <source>
        <strain evidence="2 3">UMB0186</strain>
    </source>
</reference>
<dbReference type="RefSeq" id="WP_102189331.1">
    <property type="nucleotide sequence ID" value="NZ_CAUTAO010000016.1"/>
</dbReference>
<dbReference type="PROSITE" id="PS51257">
    <property type="entry name" value="PROKAR_LIPOPROTEIN"/>
    <property type="match status" value="1"/>
</dbReference>
<feature type="signal peptide" evidence="1">
    <location>
        <begin position="1"/>
        <end position="23"/>
    </location>
</feature>
<accession>A0A2N6SH46</accession>
<dbReference type="EMBL" id="PNGT01000001">
    <property type="protein sequence ID" value="PMC53179.1"/>
    <property type="molecule type" value="Genomic_DNA"/>
</dbReference>
<protein>
    <recommendedName>
        <fullName evidence="4">Lipoprotein</fullName>
    </recommendedName>
</protein>
<dbReference type="Proteomes" id="UP000235670">
    <property type="component" value="Unassembled WGS sequence"/>
</dbReference>
<dbReference type="OrthoDB" id="2235431at2"/>
<proteinExistence type="predicted"/>
<feature type="chain" id="PRO_5038873625" description="Lipoprotein" evidence="1">
    <location>
        <begin position="24"/>
        <end position="311"/>
    </location>
</feature>
<evidence type="ECO:0000313" key="2">
    <source>
        <dbReference type="EMBL" id="PMC53179.1"/>
    </source>
</evidence>